<dbReference type="InterPro" id="IPR036116">
    <property type="entry name" value="FN3_sf"/>
</dbReference>
<dbReference type="Pfam" id="PF00704">
    <property type="entry name" value="Glyco_hydro_18"/>
    <property type="match status" value="1"/>
</dbReference>
<dbReference type="GO" id="GO:0008061">
    <property type="term" value="F:chitin binding"/>
    <property type="evidence" value="ECO:0007669"/>
    <property type="project" value="InterPro"/>
</dbReference>
<comment type="similarity">
    <text evidence="1">Belongs to the glycosyl hydrolase 18 family. Chitinase class II subfamily.</text>
</comment>
<evidence type="ECO:0000259" key="9">
    <source>
        <dbReference type="PROSITE" id="PS51910"/>
    </source>
</evidence>
<dbReference type="CDD" id="cd02871">
    <property type="entry name" value="GH18_chitinase_D-like"/>
    <property type="match status" value="1"/>
</dbReference>
<dbReference type="SUPFAM" id="SSF51445">
    <property type="entry name" value="(Trans)glycosidases"/>
    <property type="match status" value="1"/>
</dbReference>
<dbReference type="Gene3D" id="2.60.40.10">
    <property type="entry name" value="Immunoglobulins"/>
    <property type="match status" value="1"/>
</dbReference>
<dbReference type="SUPFAM" id="SSF51055">
    <property type="entry name" value="Carbohydrate binding domain"/>
    <property type="match status" value="1"/>
</dbReference>
<accession>A0A1W6YVJ8</accession>
<dbReference type="PROSITE" id="PS51910">
    <property type="entry name" value="GH18_2"/>
    <property type="match status" value="1"/>
</dbReference>
<dbReference type="PANTHER" id="PTHR45708">
    <property type="entry name" value="ENDOCHITINASE"/>
    <property type="match status" value="1"/>
</dbReference>
<dbReference type="InterPro" id="IPR001579">
    <property type="entry name" value="Glyco_hydro_18_chit_AS"/>
</dbReference>
<feature type="domain" description="Fibronectin type-III" evidence="8">
    <location>
        <begin position="342"/>
        <end position="427"/>
    </location>
</feature>
<dbReference type="Pfam" id="PF00041">
    <property type="entry name" value="fn3"/>
    <property type="match status" value="1"/>
</dbReference>
<feature type="region of interest" description="Disordered" evidence="7">
    <location>
        <begin position="331"/>
        <end position="357"/>
    </location>
</feature>
<keyword evidence="5 6" id="KW-0326">Glycosidase</keyword>
<dbReference type="PROSITE" id="PS01095">
    <property type="entry name" value="GH18_1"/>
    <property type="match status" value="1"/>
</dbReference>
<protein>
    <recommendedName>
        <fullName evidence="2">chitinase</fullName>
        <ecNumber evidence="2">3.2.1.14</ecNumber>
    </recommendedName>
</protein>
<reference evidence="10 11" key="1">
    <citation type="submission" date="2017-05" db="EMBL/GenBank/DDBJ databases">
        <title>Complete and WGS of Bordetella genogroups.</title>
        <authorList>
            <person name="Spilker T."/>
            <person name="LiPuma J."/>
        </authorList>
    </citation>
    <scope>NUCLEOTIDE SEQUENCE [LARGE SCALE GENOMIC DNA]</scope>
    <source>
        <strain evidence="10 11">AU17164</strain>
    </source>
</reference>
<organism evidence="10 11">
    <name type="scientific">Bordetella genomosp. 9</name>
    <dbReference type="NCBI Taxonomy" id="1416803"/>
    <lineage>
        <taxon>Bacteria</taxon>
        <taxon>Pseudomonadati</taxon>
        <taxon>Pseudomonadota</taxon>
        <taxon>Betaproteobacteria</taxon>
        <taxon>Burkholderiales</taxon>
        <taxon>Alcaligenaceae</taxon>
        <taxon>Bordetella</taxon>
    </lineage>
</organism>
<dbReference type="Gene3D" id="2.10.10.20">
    <property type="entry name" value="Carbohydrate-binding module superfamily 5/12"/>
    <property type="match status" value="1"/>
</dbReference>
<dbReference type="SMART" id="SM00060">
    <property type="entry name" value="FN3"/>
    <property type="match status" value="1"/>
</dbReference>
<evidence type="ECO:0000256" key="6">
    <source>
        <dbReference type="RuleBase" id="RU000489"/>
    </source>
</evidence>
<evidence type="ECO:0000313" key="10">
    <source>
        <dbReference type="EMBL" id="ARP85096.1"/>
    </source>
</evidence>
<dbReference type="SMART" id="SM00636">
    <property type="entry name" value="Glyco_18"/>
    <property type="match status" value="1"/>
</dbReference>
<dbReference type="InterPro" id="IPR013783">
    <property type="entry name" value="Ig-like_fold"/>
</dbReference>
<evidence type="ECO:0000256" key="1">
    <source>
        <dbReference type="ARBA" id="ARBA00009121"/>
    </source>
</evidence>
<dbReference type="InterPro" id="IPR003961">
    <property type="entry name" value="FN3_dom"/>
</dbReference>
<dbReference type="GO" id="GO:0008843">
    <property type="term" value="F:endochitinase activity"/>
    <property type="evidence" value="ECO:0007669"/>
    <property type="project" value="UniProtKB-EC"/>
</dbReference>
<dbReference type="InterPro" id="IPR036573">
    <property type="entry name" value="CBM_sf_5/12"/>
</dbReference>
<keyword evidence="11" id="KW-1185">Reference proteome</keyword>
<keyword evidence="4" id="KW-0119">Carbohydrate metabolism</keyword>
<evidence type="ECO:0000256" key="4">
    <source>
        <dbReference type="ARBA" id="ARBA00023277"/>
    </source>
</evidence>
<dbReference type="InterPro" id="IPR003610">
    <property type="entry name" value="CBM5/12"/>
</dbReference>
<dbReference type="GO" id="GO:0030246">
    <property type="term" value="F:carbohydrate binding"/>
    <property type="evidence" value="ECO:0007669"/>
    <property type="project" value="InterPro"/>
</dbReference>
<sequence length="479" mass="53484">MLDPRVIQQYKNSIRDAASPMPDISGKTILVGFWHNWPAQPGQGYQQGRFAEMALTDIPPQYNVVAVAFMKGSGIPTFRPYNVTDSEFRRQIGILNSQDRAVLISLGGADAHIELHSGQEEALAYKIIELVETYGFDGLDIDLEQQAIAAAENRTVIPAALRMVREHYAKEGKHFIISMAPEFPHLRITKDYVPYIKALEDLYDFIAPQYYNQGGDGVWVDHLNKFVTQENDALKEEFLYHLTDCLIHGTQDFTPIPANRLAIGLPSNVDAAGNGYVIDPQHVVNALTRLKNAGNPIRGLMTWSVNWDNGQNRSGTPYNWEFVTRYGFVSSGEDGGGERPSAPANLTSPAHSETGIDLRWDPSTGEYPIQFYSVYRDGRIIGRSQTTRYADEGLSPGSEYRYFVTATDSKGNVSPNSATLTTSTLPGAAPQWREDQWYDRGAIVAFAGSQYTCVQEHTSNQYWKPSLATMLWQKLARGR</sequence>
<keyword evidence="3 6" id="KW-0378">Hydrolase</keyword>
<name>A0A1W6YVJ8_9BORD</name>
<evidence type="ECO:0000259" key="8">
    <source>
        <dbReference type="PROSITE" id="PS50853"/>
    </source>
</evidence>
<dbReference type="RefSeq" id="WP_086071321.1">
    <property type="nucleotide sequence ID" value="NZ_CP021109.1"/>
</dbReference>
<dbReference type="PANTHER" id="PTHR45708:SF49">
    <property type="entry name" value="ENDOCHITINASE"/>
    <property type="match status" value="1"/>
</dbReference>
<dbReference type="InterPro" id="IPR017853">
    <property type="entry name" value="GH"/>
</dbReference>
<proteinExistence type="inferred from homology"/>
<gene>
    <name evidence="10" type="ORF">CAL13_01835</name>
</gene>
<dbReference type="Pfam" id="PF02839">
    <property type="entry name" value="CBM_5_12"/>
    <property type="match status" value="1"/>
</dbReference>
<dbReference type="GO" id="GO:0005975">
    <property type="term" value="P:carbohydrate metabolic process"/>
    <property type="evidence" value="ECO:0007669"/>
    <property type="project" value="InterPro"/>
</dbReference>
<dbReference type="CDD" id="cd00063">
    <property type="entry name" value="FN3"/>
    <property type="match status" value="1"/>
</dbReference>
<dbReference type="Proteomes" id="UP000194139">
    <property type="component" value="Chromosome"/>
</dbReference>
<evidence type="ECO:0000256" key="3">
    <source>
        <dbReference type="ARBA" id="ARBA00022801"/>
    </source>
</evidence>
<dbReference type="Gene3D" id="3.20.20.80">
    <property type="entry name" value="Glycosidases"/>
    <property type="match status" value="1"/>
</dbReference>
<dbReference type="InterPro" id="IPR050542">
    <property type="entry name" value="Glycosyl_Hydrlase18_Chitinase"/>
</dbReference>
<evidence type="ECO:0000256" key="5">
    <source>
        <dbReference type="ARBA" id="ARBA00023295"/>
    </source>
</evidence>
<dbReference type="InterPro" id="IPR011583">
    <property type="entry name" value="Chitinase_II/V-like_cat"/>
</dbReference>
<evidence type="ECO:0000256" key="7">
    <source>
        <dbReference type="SAM" id="MobiDB-lite"/>
    </source>
</evidence>
<dbReference type="AlphaFoldDB" id="A0A1W6YVJ8"/>
<dbReference type="EMBL" id="CP021109">
    <property type="protein sequence ID" value="ARP85096.1"/>
    <property type="molecule type" value="Genomic_DNA"/>
</dbReference>
<evidence type="ECO:0000256" key="2">
    <source>
        <dbReference type="ARBA" id="ARBA00012729"/>
    </source>
</evidence>
<dbReference type="GO" id="GO:0005576">
    <property type="term" value="C:extracellular region"/>
    <property type="evidence" value="ECO:0007669"/>
    <property type="project" value="InterPro"/>
</dbReference>
<feature type="domain" description="GH18" evidence="9">
    <location>
        <begin position="28"/>
        <end position="331"/>
    </location>
</feature>
<evidence type="ECO:0000313" key="11">
    <source>
        <dbReference type="Proteomes" id="UP000194139"/>
    </source>
</evidence>
<dbReference type="EC" id="3.2.1.14" evidence="2"/>
<dbReference type="FunFam" id="3.20.20.80:FF:000133">
    <property type="entry name" value="Chitinase C1"/>
    <property type="match status" value="1"/>
</dbReference>
<dbReference type="PROSITE" id="PS50853">
    <property type="entry name" value="FN3"/>
    <property type="match status" value="1"/>
</dbReference>
<dbReference type="InterPro" id="IPR001223">
    <property type="entry name" value="Glyco_hydro18_cat"/>
</dbReference>
<dbReference type="SUPFAM" id="SSF49265">
    <property type="entry name" value="Fibronectin type III"/>
    <property type="match status" value="1"/>
</dbReference>